<dbReference type="InterPro" id="IPR024925">
    <property type="entry name" value="Malonyl_CoA-ACP_transAc"/>
</dbReference>
<dbReference type="RefSeq" id="WP_125714334.1">
    <property type="nucleotide sequence ID" value="NZ_JBHTOP010000022.1"/>
</dbReference>
<evidence type="ECO:0000256" key="2">
    <source>
        <dbReference type="ARBA" id="ARBA00023315"/>
    </source>
</evidence>
<accession>A0ABW4J8C8</accession>
<organism evidence="6 7">
    <name type="scientific">Agrilactobacillus yilanensis</name>
    <dbReference type="NCBI Taxonomy" id="2485997"/>
    <lineage>
        <taxon>Bacteria</taxon>
        <taxon>Bacillati</taxon>
        <taxon>Bacillota</taxon>
        <taxon>Bacilli</taxon>
        <taxon>Lactobacillales</taxon>
        <taxon>Lactobacillaceae</taxon>
        <taxon>Agrilactobacillus</taxon>
    </lineage>
</organism>
<evidence type="ECO:0000256" key="3">
    <source>
        <dbReference type="ARBA" id="ARBA00048462"/>
    </source>
</evidence>
<dbReference type="InterPro" id="IPR016036">
    <property type="entry name" value="Malonyl_transacylase_ACP-bd"/>
</dbReference>
<evidence type="ECO:0000256" key="1">
    <source>
        <dbReference type="ARBA" id="ARBA00022679"/>
    </source>
</evidence>
<dbReference type="PIRSF" id="PIRSF000446">
    <property type="entry name" value="Mct"/>
    <property type="match status" value="1"/>
</dbReference>
<dbReference type="GO" id="GO:0004314">
    <property type="term" value="F:[acyl-carrier-protein] S-malonyltransferase activity"/>
    <property type="evidence" value="ECO:0007669"/>
    <property type="project" value="UniProtKB-EC"/>
</dbReference>
<comment type="caution">
    <text evidence="6">The sequence shown here is derived from an EMBL/GenBank/DDBJ whole genome shotgun (WGS) entry which is preliminary data.</text>
</comment>
<gene>
    <name evidence="6" type="ORF">ACFQ5M_07425</name>
</gene>
<evidence type="ECO:0000256" key="4">
    <source>
        <dbReference type="PIRNR" id="PIRNR000446"/>
    </source>
</evidence>
<dbReference type="SUPFAM" id="SSF52151">
    <property type="entry name" value="FabD/lysophospholipase-like"/>
    <property type="match status" value="1"/>
</dbReference>
<feature type="domain" description="Malonyl-CoA:ACP transacylase (MAT)" evidence="5">
    <location>
        <begin position="6"/>
        <end position="305"/>
    </location>
</feature>
<dbReference type="PANTHER" id="PTHR42681">
    <property type="entry name" value="MALONYL-COA-ACYL CARRIER PROTEIN TRANSACYLASE, MITOCHONDRIAL"/>
    <property type="match status" value="1"/>
</dbReference>
<keyword evidence="2 4" id="KW-0012">Acyltransferase</keyword>
<dbReference type="InterPro" id="IPR014043">
    <property type="entry name" value="Acyl_transferase_dom"/>
</dbReference>
<dbReference type="InterPro" id="IPR050858">
    <property type="entry name" value="Mal-CoA-ACP_Trans/PKS_FabD"/>
</dbReference>
<comment type="catalytic activity">
    <reaction evidence="3 4">
        <text>holo-[ACP] + malonyl-CoA = malonyl-[ACP] + CoA</text>
        <dbReference type="Rhea" id="RHEA:41792"/>
        <dbReference type="Rhea" id="RHEA-COMP:9623"/>
        <dbReference type="Rhea" id="RHEA-COMP:9685"/>
        <dbReference type="ChEBI" id="CHEBI:57287"/>
        <dbReference type="ChEBI" id="CHEBI:57384"/>
        <dbReference type="ChEBI" id="CHEBI:64479"/>
        <dbReference type="ChEBI" id="CHEBI:78449"/>
        <dbReference type="EC" id="2.3.1.39"/>
    </reaction>
</comment>
<dbReference type="Gene3D" id="3.30.70.250">
    <property type="entry name" value="Malonyl-CoA ACP transacylase, ACP-binding"/>
    <property type="match status" value="1"/>
</dbReference>
<dbReference type="Pfam" id="PF00698">
    <property type="entry name" value="Acyl_transf_1"/>
    <property type="match status" value="1"/>
</dbReference>
<dbReference type="PANTHER" id="PTHR42681:SF1">
    <property type="entry name" value="MALONYL-COA-ACYL CARRIER PROTEIN TRANSACYLASE, MITOCHONDRIAL"/>
    <property type="match status" value="1"/>
</dbReference>
<dbReference type="SUPFAM" id="SSF55048">
    <property type="entry name" value="Probable ACP-binding domain of malonyl-CoA ACP transacylase"/>
    <property type="match status" value="1"/>
</dbReference>
<dbReference type="Gene3D" id="3.40.366.10">
    <property type="entry name" value="Malonyl-Coenzyme A Acyl Carrier Protein, domain 2"/>
    <property type="match status" value="1"/>
</dbReference>
<name>A0ABW4J8C8_9LACO</name>
<dbReference type="InterPro" id="IPR016035">
    <property type="entry name" value="Acyl_Trfase/lysoPLipase"/>
</dbReference>
<comment type="similarity">
    <text evidence="4">Belongs to the fabD family.</text>
</comment>
<reference evidence="7" key="1">
    <citation type="journal article" date="2019" name="Int. J. Syst. Evol. Microbiol.">
        <title>The Global Catalogue of Microorganisms (GCM) 10K type strain sequencing project: providing services to taxonomists for standard genome sequencing and annotation.</title>
        <authorList>
            <consortium name="The Broad Institute Genomics Platform"/>
            <consortium name="The Broad Institute Genome Sequencing Center for Infectious Disease"/>
            <person name="Wu L."/>
            <person name="Ma J."/>
        </authorList>
    </citation>
    <scope>NUCLEOTIDE SEQUENCE [LARGE SCALE GENOMIC DNA]</scope>
    <source>
        <strain evidence="7">CCM 8896</strain>
    </source>
</reference>
<dbReference type="EC" id="2.3.1.39" evidence="4"/>
<keyword evidence="1 4" id="KW-0808">Transferase</keyword>
<protein>
    <recommendedName>
        <fullName evidence="4">Malonyl CoA-acyl carrier protein transacylase</fullName>
        <ecNumber evidence="4">2.3.1.39</ecNumber>
    </recommendedName>
</protein>
<dbReference type="Proteomes" id="UP001597267">
    <property type="component" value="Unassembled WGS sequence"/>
</dbReference>
<keyword evidence="7" id="KW-1185">Reference proteome</keyword>
<evidence type="ECO:0000259" key="5">
    <source>
        <dbReference type="SMART" id="SM00827"/>
    </source>
</evidence>
<evidence type="ECO:0000313" key="6">
    <source>
        <dbReference type="EMBL" id="MFD1671919.1"/>
    </source>
</evidence>
<evidence type="ECO:0000313" key="7">
    <source>
        <dbReference type="Proteomes" id="UP001597267"/>
    </source>
</evidence>
<sequence>MKLAYLFSGQGAQYVNMGQDLYDNAATYRQLIDTASEVCGFDIQAKTHEPAALDNTALLQPMIVAMSYSIHALLKAQDLPTPVAHLGLSLGEYSALMAAGAVDFETGIDLVTKRGALMQTASAQTKGKMVAVMTKDQQQVQEICSTVTDRGYVQIANENTSKQVVIGGEIPAVERAQQLLDAAGFKTIPLKVAGAFHTPLMTYAAANLAADLRQTVFEEPAVMTLSNTTVTPFTHVNTAETLIDQITNPTHFSKCLQKLGDLGVDTLVEVGPGHTLTGFARKTLKGLKTYHVEDRATLLTTVQALQEEVSS</sequence>
<proteinExistence type="inferred from homology"/>
<dbReference type="SMART" id="SM00827">
    <property type="entry name" value="PKS_AT"/>
    <property type="match status" value="1"/>
</dbReference>
<dbReference type="InterPro" id="IPR001227">
    <property type="entry name" value="Ac_transferase_dom_sf"/>
</dbReference>
<dbReference type="EMBL" id="JBHTOP010000022">
    <property type="protein sequence ID" value="MFD1671919.1"/>
    <property type="molecule type" value="Genomic_DNA"/>
</dbReference>